<organism evidence="2 3">
    <name type="scientific">Knufia peltigerae</name>
    <dbReference type="NCBI Taxonomy" id="1002370"/>
    <lineage>
        <taxon>Eukaryota</taxon>
        <taxon>Fungi</taxon>
        <taxon>Dikarya</taxon>
        <taxon>Ascomycota</taxon>
        <taxon>Pezizomycotina</taxon>
        <taxon>Eurotiomycetes</taxon>
        <taxon>Chaetothyriomycetidae</taxon>
        <taxon>Chaetothyriales</taxon>
        <taxon>Trichomeriaceae</taxon>
        <taxon>Knufia</taxon>
    </lineage>
</organism>
<dbReference type="Proteomes" id="UP001172681">
    <property type="component" value="Unassembled WGS sequence"/>
</dbReference>
<feature type="compositionally biased region" description="Polar residues" evidence="1">
    <location>
        <begin position="195"/>
        <end position="209"/>
    </location>
</feature>
<accession>A0AA39CTN7</accession>
<keyword evidence="3" id="KW-1185">Reference proteome</keyword>
<evidence type="ECO:0000313" key="3">
    <source>
        <dbReference type="Proteomes" id="UP001172681"/>
    </source>
</evidence>
<gene>
    <name evidence="2" type="ORF">H2204_011720</name>
</gene>
<name>A0AA39CTN7_9EURO</name>
<evidence type="ECO:0000313" key="2">
    <source>
        <dbReference type="EMBL" id="KAJ9621804.1"/>
    </source>
</evidence>
<feature type="compositionally biased region" description="Basic and acidic residues" evidence="1">
    <location>
        <begin position="210"/>
        <end position="219"/>
    </location>
</feature>
<comment type="caution">
    <text evidence="2">The sequence shown here is derived from an EMBL/GenBank/DDBJ whole genome shotgun (WGS) entry which is preliminary data.</text>
</comment>
<evidence type="ECO:0000256" key="1">
    <source>
        <dbReference type="SAM" id="MobiDB-lite"/>
    </source>
</evidence>
<dbReference type="AlphaFoldDB" id="A0AA39CTN7"/>
<protein>
    <submittedName>
        <fullName evidence="2">Uncharacterized protein</fullName>
    </submittedName>
</protein>
<reference evidence="2" key="1">
    <citation type="submission" date="2022-10" db="EMBL/GenBank/DDBJ databases">
        <title>Culturing micro-colonial fungi from biological soil crusts in the Mojave desert and describing Neophaeococcomyces mojavensis, and introducing the new genera and species Taxawa tesnikishii.</title>
        <authorList>
            <person name="Kurbessoian T."/>
            <person name="Stajich J.E."/>
        </authorList>
    </citation>
    <scope>NUCLEOTIDE SEQUENCE</scope>
    <source>
        <strain evidence="2">TK_35</strain>
    </source>
</reference>
<sequence length="501" mass="56858">MDLEHPVEKWIDDVESNQKSFSTSDSDTPEQAQPDEVYNWKISNLSFLLDHANITINHLYFRLRVTEQSAREASRLKHLAMTEIINLRAALQEEKTYERKPSAEYYVARIQELVAENQRKEILIAYLKSAVERALSGVLDVGTSARLDAEQGAQSEVHKDDKPSFWNAVQLVHTTMSEYDRRLTLFPDATENGTIINSGTNSYPTSDVPESQRKGEISKLKRKRATPPPRLPLKIRLPADGTKSATLLSFCKQESPWHTYRTIVPDNEAGPVVIAHMNHFKFAVFAIKEKKVVGNEANVADGILVHLSTGSSQKPQLAHLLFELMEPGTYMANPQGLTLANPSKWSGRIKGFLEAARKDALCDLTKEAFLETSPGPGCLIPYVEIVMPMLDHRAYFAGATTTGVERFRAQLQLAKQSRQNNLLNQNLEYVRENGRLRKEVSYHEQRTKPLLTFYERIRDLSEKLQILTQEVEKELWRHDSELLESLGVNIDEEIAKDGESF</sequence>
<dbReference type="EMBL" id="JAPDRN010000112">
    <property type="protein sequence ID" value="KAJ9621804.1"/>
    <property type="molecule type" value="Genomic_DNA"/>
</dbReference>
<feature type="region of interest" description="Disordered" evidence="1">
    <location>
        <begin position="195"/>
        <end position="232"/>
    </location>
</feature>
<proteinExistence type="predicted"/>